<comment type="caution">
    <text evidence="1">The sequence shown here is derived from an EMBL/GenBank/DDBJ whole genome shotgun (WGS) entry which is preliminary data.</text>
</comment>
<protein>
    <submittedName>
        <fullName evidence="1">HTH domain-containing protein</fullName>
    </submittedName>
</protein>
<sequence>MMTFGCPPFPGIQNTLTKYAQYKKRLTQSTELNQDLLNDLMKLRAPKSVTGSQLQKGIDEKTLELIQTCIQNSMDLQTAEDIAQLAGVSLSTIRNYLKYLTKEGIVDEFLQYGSIGRPQKLYRMKRK</sequence>
<accession>A0ABX1ZBC4</accession>
<dbReference type="RefSeq" id="WP_312883458.1">
    <property type="nucleotide sequence ID" value="NZ_WHOC01000175.1"/>
</dbReference>
<dbReference type="EMBL" id="WHOC01000175">
    <property type="protein sequence ID" value="NOU90637.1"/>
    <property type="molecule type" value="Genomic_DNA"/>
</dbReference>
<reference evidence="1 2" key="1">
    <citation type="submission" date="2019-10" db="EMBL/GenBank/DDBJ databases">
        <title>Description of Paenibacillus choica sp. nov.</title>
        <authorList>
            <person name="Carlier A."/>
            <person name="Qi S."/>
        </authorList>
    </citation>
    <scope>NUCLEOTIDE SEQUENCE [LARGE SCALE GENOMIC DNA]</scope>
    <source>
        <strain evidence="1 2">LMG 31460</strain>
    </source>
</reference>
<dbReference type="PANTHER" id="PTHR45526">
    <property type="entry name" value="TRANSCRIPTIONAL REGULATORY PROTEIN DPIA"/>
    <property type="match status" value="1"/>
</dbReference>
<dbReference type="Gene3D" id="1.10.10.10">
    <property type="entry name" value="Winged helix-like DNA-binding domain superfamily/Winged helix DNA-binding domain"/>
    <property type="match status" value="1"/>
</dbReference>
<dbReference type="InterPro" id="IPR051271">
    <property type="entry name" value="2C-system_Tx_regulators"/>
</dbReference>
<gene>
    <name evidence="1" type="ORF">GC102_33650</name>
</gene>
<dbReference type="InterPro" id="IPR036388">
    <property type="entry name" value="WH-like_DNA-bd_sf"/>
</dbReference>
<organism evidence="1 2">
    <name type="scientific">Paenibacillus germinis</name>
    <dbReference type="NCBI Taxonomy" id="2654979"/>
    <lineage>
        <taxon>Bacteria</taxon>
        <taxon>Bacillati</taxon>
        <taxon>Bacillota</taxon>
        <taxon>Bacilli</taxon>
        <taxon>Bacillales</taxon>
        <taxon>Paenibacillaceae</taxon>
        <taxon>Paenibacillus</taxon>
    </lineage>
</organism>
<dbReference type="PANTHER" id="PTHR45526:SF1">
    <property type="entry name" value="TRANSCRIPTIONAL REGULATORY PROTEIN DCUR-RELATED"/>
    <property type="match status" value="1"/>
</dbReference>
<keyword evidence="2" id="KW-1185">Reference proteome</keyword>
<name>A0ABX1ZBC4_9BACL</name>
<proteinExistence type="predicted"/>
<evidence type="ECO:0000313" key="1">
    <source>
        <dbReference type="EMBL" id="NOU90637.1"/>
    </source>
</evidence>
<dbReference type="InterPro" id="IPR036390">
    <property type="entry name" value="WH_DNA-bd_sf"/>
</dbReference>
<dbReference type="Proteomes" id="UP000658690">
    <property type="component" value="Unassembled WGS sequence"/>
</dbReference>
<evidence type="ECO:0000313" key="2">
    <source>
        <dbReference type="Proteomes" id="UP000658690"/>
    </source>
</evidence>
<dbReference type="SUPFAM" id="SSF46785">
    <property type="entry name" value="Winged helix' DNA-binding domain"/>
    <property type="match status" value="1"/>
</dbReference>